<keyword evidence="2" id="KW-0408">Iron</keyword>
<evidence type="ECO:0000259" key="4">
    <source>
        <dbReference type="Pfam" id="PF02678"/>
    </source>
</evidence>
<accession>A0A3D8Q990</accession>
<protein>
    <submittedName>
        <fullName evidence="6">Putative pirin-2</fullName>
    </submittedName>
</protein>
<dbReference type="PIRSF" id="PIRSF006232">
    <property type="entry name" value="Pirin"/>
    <property type="match status" value="1"/>
</dbReference>
<sequence>MAVARAIRTSFLAVEKKEGLGASVRRSIGTRLLRNLSPFILLDHFTIPSGAGFPEHPHRGQETITYMLQGAIDHEDFTGSSGSIEAGDLQFMTAGRGIMHAEMPRKNADGSSTIGLQLWVDLPSKLKKTEPRYRDLRASEIPNISVDNDKVHIKIISGQSHGVDSVVGLVYTPIWMLDIQIKPGGKLEQRLPQGWNAFAYTLSGTTTFGKAQSQRVIGEFHNVVFEKEGDIVSAKVLESAETGARFLLIAGSPLEQPIIQHGPFVLDSQDEVIQALMDFQNKENGFERGRGWTSKVARRHGM</sequence>
<dbReference type="STRING" id="1849047.A0A3D8Q990"/>
<dbReference type="InterPro" id="IPR011051">
    <property type="entry name" value="RmlC_Cupin_sf"/>
</dbReference>
<dbReference type="OrthoDB" id="198735at2759"/>
<comment type="caution">
    <text evidence="6">The sequence shown here is derived from an EMBL/GenBank/DDBJ whole genome shotgun (WGS) entry which is preliminary data.</text>
</comment>
<dbReference type="CDD" id="cd02909">
    <property type="entry name" value="cupin_pirin_N"/>
    <property type="match status" value="1"/>
</dbReference>
<feature type="domain" description="Pirin C-terminal" evidence="5">
    <location>
        <begin position="176"/>
        <end position="284"/>
    </location>
</feature>
<evidence type="ECO:0000256" key="2">
    <source>
        <dbReference type="PIRSR" id="PIRSR006232-1"/>
    </source>
</evidence>
<organism evidence="6 7">
    <name type="scientific">Coleophoma cylindrospora</name>
    <dbReference type="NCBI Taxonomy" id="1849047"/>
    <lineage>
        <taxon>Eukaryota</taxon>
        <taxon>Fungi</taxon>
        <taxon>Dikarya</taxon>
        <taxon>Ascomycota</taxon>
        <taxon>Pezizomycotina</taxon>
        <taxon>Leotiomycetes</taxon>
        <taxon>Helotiales</taxon>
        <taxon>Dermateaceae</taxon>
        <taxon>Coleophoma</taxon>
    </lineage>
</organism>
<evidence type="ECO:0000313" key="6">
    <source>
        <dbReference type="EMBL" id="RDW58227.1"/>
    </source>
</evidence>
<evidence type="ECO:0000259" key="5">
    <source>
        <dbReference type="Pfam" id="PF05726"/>
    </source>
</evidence>
<feature type="binding site" evidence="2">
    <location>
        <position position="100"/>
    </location>
    <ligand>
        <name>Fe cation</name>
        <dbReference type="ChEBI" id="CHEBI:24875"/>
    </ligand>
</feature>
<reference evidence="6 7" key="1">
    <citation type="journal article" date="2018" name="IMA Fungus">
        <title>IMA Genome-F 9: Draft genome sequence of Annulohypoxylon stygium, Aspergillus mulundensis, Berkeleyomyces basicola (syn. Thielaviopsis basicola), Ceratocystis smalleyi, two Cercospora beticola strains, Coleophoma cylindrospora, Fusarium fracticaudum, Phialophora cf. hyalina, and Morchella septimelata.</title>
        <authorList>
            <person name="Wingfield B.D."/>
            <person name="Bills G.F."/>
            <person name="Dong Y."/>
            <person name="Huang W."/>
            <person name="Nel W.J."/>
            <person name="Swalarsk-Parry B.S."/>
            <person name="Vaghefi N."/>
            <person name="Wilken P.M."/>
            <person name="An Z."/>
            <person name="de Beer Z.W."/>
            <person name="De Vos L."/>
            <person name="Chen L."/>
            <person name="Duong T.A."/>
            <person name="Gao Y."/>
            <person name="Hammerbacher A."/>
            <person name="Kikkert J.R."/>
            <person name="Li Y."/>
            <person name="Li H."/>
            <person name="Li K."/>
            <person name="Li Q."/>
            <person name="Liu X."/>
            <person name="Ma X."/>
            <person name="Naidoo K."/>
            <person name="Pethybridge S.J."/>
            <person name="Sun J."/>
            <person name="Steenkamp E.T."/>
            <person name="van der Nest M.A."/>
            <person name="van Wyk S."/>
            <person name="Wingfield M.J."/>
            <person name="Xiong C."/>
            <person name="Yue Q."/>
            <person name="Zhang X."/>
        </authorList>
    </citation>
    <scope>NUCLEOTIDE SEQUENCE [LARGE SCALE GENOMIC DNA]</scope>
    <source>
        <strain evidence="6 7">BP6252</strain>
    </source>
</reference>
<dbReference type="PANTHER" id="PTHR13903">
    <property type="entry name" value="PIRIN-RELATED"/>
    <property type="match status" value="1"/>
</dbReference>
<dbReference type="PANTHER" id="PTHR13903:SF8">
    <property type="entry name" value="PIRIN"/>
    <property type="match status" value="1"/>
</dbReference>
<comment type="cofactor">
    <cofactor evidence="2">
        <name>Fe cation</name>
        <dbReference type="ChEBI" id="CHEBI:24875"/>
    </cofactor>
    <text evidence="2">Binds 1 Fe cation per subunit.</text>
</comment>
<dbReference type="CDD" id="cd02247">
    <property type="entry name" value="cupin_pirin_C"/>
    <property type="match status" value="1"/>
</dbReference>
<feature type="binding site" evidence="2">
    <location>
        <position position="58"/>
    </location>
    <ligand>
        <name>Fe cation</name>
        <dbReference type="ChEBI" id="CHEBI:24875"/>
    </ligand>
</feature>
<evidence type="ECO:0000256" key="1">
    <source>
        <dbReference type="ARBA" id="ARBA00008416"/>
    </source>
</evidence>
<dbReference type="InterPro" id="IPR008778">
    <property type="entry name" value="Pirin_C_dom"/>
</dbReference>
<dbReference type="EMBL" id="PDLM01000018">
    <property type="protein sequence ID" value="RDW58227.1"/>
    <property type="molecule type" value="Genomic_DNA"/>
</dbReference>
<dbReference type="GO" id="GO:0046872">
    <property type="term" value="F:metal ion binding"/>
    <property type="evidence" value="ECO:0007669"/>
    <property type="project" value="UniProtKB-KW"/>
</dbReference>
<dbReference type="InterPro" id="IPR014710">
    <property type="entry name" value="RmlC-like_jellyroll"/>
</dbReference>
<dbReference type="Proteomes" id="UP000256645">
    <property type="component" value="Unassembled WGS sequence"/>
</dbReference>
<evidence type="ECO:0000256" key="3">
    <source>
        <dbReference type="RuleBase" id="RU003457"/>
    </source>
</evidence>
<feature type="binding site" evidence="2">
    <location>
        <position position="56"/>
    </location>
    <ligand>
        <name>Fe cation</name>
        <dbReference type="ChEBI" id="CHEBI:24875"/>
    </ligand>
</feature>
<dbReference type="AlphaFoldDB" id="A0A3D8Q990"/>
<dbReference type="Pfam" id="PF05726">
    <property type="entry name" value="Pirin_C"/>
    <property type="match status" value="1"/>
</dbReference>
<evidence type="ECO:0000313" key="7">
    <source>
        <dbReference type="Proteomes" id="UP000256645"/>
    </source>
</evidence>
<keyword evidence="7" id="KW-1185">Reference proteome</keyword>
<dbReference type="Gene3D" id="2.60.120.10">
    <property type="entry name" value="Jelly Rolls"/>
    <property type="match status" value="2"/>
</dbReference>
<dbReference type="InterPro" id="IPR003829">
    <property type="entry name" value="Pirin_N_dom"/>
</dbReference>
<proteinExistence type="inferred from homology"/>
<feature type="binding site" evidence="2">
    <location>
        <position position="102"/>
    </location>
    <ligand>
        <name>Fe cation</name>
        <dbReference type="ChEBI" id="CHEBI:24875"/>
    </ligand>
</feature>
<name>A0A3D8Q990_9HELO</name>
<dbReference type="InterPro" id="IPR012093">
    <property type="entry name" value="Pirin"/>
</dbReference>
<dbReference type="SUPFAM" id="SSF51182">
    <property type="entry name" value="RmlC-like cupins"/>
    <property type="match status" value="1"/>
</dbReference>
<gene>
    <name evidence="6" type="ORF">BP6252_13638</name>
</gene>
<keyword evidence="2" id="KW-0479">Metal-binding</keyword>
<comment type="similarity">
    <text evidence="1 3">Belongs to the pirin family.</text>
</comment>
<feature type="domain" description="Pirin N-terminal" evidence="4">
    <location>
        <begin position="23"/>
        <end position="120"/>
    </location>
</feature>
<dbReference type="Pfam" id="PF02678">
    <property type="entry name" value="Pirin"/>
    <property type="match status" value="1"/>
</dbReference>